<dbReference type="EMBL" id="JBHSGK010000013">
    <property type="protein sequence ID" value="MFC4737634.1"/>
    <property type="molecule type" value="Genomic_DNA"/>
</dbReference>
<feature type="binding site" evidence="11">
    <location>
        <begin position="232"/>
        <end position="240"/>
    </location>
    <ligand>
        <name>ATP</name>
        <dbReference type="ChEBI" id="CHEBI:30616"/>
    </ligand>
</feature>
<keyword evidence="11" id="KW-0963">Cytoplasm</keyword>
<dbReference type="Gene3D" id="2.170.8.10">
    <property type="entry name" value="Phosphoenolpyruvate Carboxykinase, domain 2"/>
    <property type="match status" value="1"/>
</dbReference>
<dbReference type="RefSeq" id="WP_377910220.1">
    <property type="nucleotide sequence ID" value="NZ_JBHSGK010000013.1"/>
</dbReference>
<dbReference type="SUPFAM" id="SSF68923">
    <property type="entry name" value="PEP carboxykinase N-terminal domain"/>
    <property type="match status" value="1"/>
</dbReference>
<feature type="binding site" evidence="11">
    <location>
        <position position="216"/>
    </location>
    <ligand>
        <name>ATP</name>
        <dbReference type="ChEBI" id="CHEBI:30616"/>
    </ligand>
</feature>
<evidence type="ECO:0000256" key="3">
    <source>
        <dbReference type="ARBA" id="ARBA00012363"/>
    </source>
</evidence>
<evidence type="ECO:0000256" key="9">
    <source>
        <dbReference type="ARBA" id="ARBA00023239"/>
    </source>
</evidence>
<evidence type="ECO:0000256" key="1">
    <source>
        <dbReference type="ARBA" id="ARBA00004742"/>
    </source>
</evidence>
<dbReference type="Gene3D" id="3.90.228.20">
    <property type="match status" value="1"/>
</dbReference>
<dbReference type="PIRSF" id="PIRSF006294">
    <property type="entry name" value="PEP_crbxkin"/>
    <property type="match status" value="1"/>
</dbReference>
<keyword evidence="5 11" id="KW-0547">Nucleotide-binding</keyword>
<evidence type="ECO:0000313" key="13">
    <source>
        <dbReference type="Proteomes" id="UP001595896"/>
    </source>
</evidence>
<keyword evidence="9 11" id="KW-0456">Lyase</keyword>
<comment type="cofactor">
    <cofactor evidence="11">
        <name>Mn(2+)</name>
        <dbReference type="ChEBI" id="CHEBI:29035"/>
    </cofactor>
    <text evidence="11">Binds 1 Mn(2+) ion per subunit.</text>
</comment>
<comment type="caution">
    <text evidence="11">Lacks conserved residue(s) required for the propagation of feature annotation.</text>
</comment>
<dbReference type="EC" id="4.1.1.49" evidence="3 11"/>
<dbReference type="InterPro" id="IPR013035">
    <property type="entry name" value="PEP_carboxykinase_C"/>
</dbReference>
<evidence type="ECO:0000256" key="5">
    <source>
        <dbReference type="ARBA" id="ARBA00022741"/>
    </source>
</evidence>
<feature type="binding site" evidence="11">
    <location>
        <position position="317"/>
    </location>
    <ligand>
        <name>ATP</name>
        <dbReference type="ChEBI" id="CHEBI:30616"/>
    </ligand>
</feature>
<evidence type="ECO:0000256" key="11">
    <source>
        <dbReference type="HAMAP-Rule" id="MF_00453"/>
    </source>
</evidence>
<comment type="caution">
    <text evidence="12">The sequence shown here is derived from an EMBL/GenBank/DDBJ whole genome shotgun (WGS) entry which is preliminary data.</text>
</comment>
<evidence type="ECO:0000256" key="8">
    <source>
        <dbReference type="ARBA" id="ARBA00023211"/>
    </source>
</evidence>
<accession>A0ABV9P008</accession>
<sequence>MSMIYDDLRLASVLKQKNVRKQLSASALVETAIRKEEGMLSSSGAFRALTGEFTGRSPKDRFIVKEAASTDVDWNDINRPVTPEIFEKLEQKVLAYLAELPELYVREAAAGADENARLPITVVNELAWHQLFAMQLFLRPEEIEGEASMEPFTILSAPGFQADPHADGTESEVFVMISFSRRKILIGGTAYAGEMKKSIFSVMNYLLPELNVLPMHCSANADHEDRTALFFGLSGTGKTTLSAAPDRLLIGDDEHGWSDSGIFNIEGGCYAKCIGLEREKEPEIYHAVTFGSVLENVVLQEDRSPDFHDGSLTENTRAAYPLTAVPSAKLPSTGGHPDVILFLTADATGVLPPISRLTPQQAMYHFLSGYTSKLAGTERGVTVPQPVFSPCFGAPFLPREAASYAEMLGDRMKKHRTDVYLVNTGWTGGPCGTGRRMDLKFTRAMVNAAVKGDLARTAVITDPVFGLDVPASCPGVPSEVLQPRLVWDSLDEYEQAALDLAAKFKANFTRFSSTTADILRGGPVV</sequence>
<dbReference type="PANTHER" id="PTHR30031:SF0">
    <property type="entry name" value="PHOSPHOENOLPYRUVATE CARBOXYKINASE (ATP)"/>
    <property type="match status" value="1"/>
</dbReference>
<feature type="binding site" evidence="11">
    <location>
        <position position="317"/>
    </location>
    <ligand>
        <name>substrate</name>
    </ligand>
</feature>
<comment type="catalytic activity">
    <reaction evidence="10 11">
        <text>oxaloacetate + ATP = phosphoenolpyruvate + ADP + CO2</text>
        <dbReference type="Rhea" id="RHEA:18617"/>
        <dbReference type="ChEBI" id="CHEBI:16452"/>
        <dbReference type="ChEBI" id="CHEBI:16526"/>
        <dbReference type="ChEBI" id="CHEBI:30616"/>
        <dbReference type="ChEBI" id="CHEBI:58702"/>
        <dbReference type="ChEBI" id="CHEBI:456216"/>
        <dbReference type="EC" id="4.1.1.49"/>
    </reaction>
</comment>
<keyword evidence="6 11" id="KW-0210">Decarboxylase</keyword>
<dbReference type="InterPro" id="IPR015994">
    <property type="entry name" value="PEPCK_ATP_CS"/>
</dbReference>
<feature type="binding site" evidence="11">
    <location>
        <position position="281"/>
    </location>
    <ligand>
        <name>ATP</name>
        <dbReference type="ChEBI" id="CHEBI:30616"/>
    </ligand>
</feature>
<feature type="binding site" evidence="11">
    <location>
        <position position="197"/>
    </location>
    <ligand>
        <name>Mn(2+)</name>
        <dbReference type="ChEBI" id="CHEBI:29035"/>
    </ligand>
</feature>
<evidence type="ECO:0000256" key="4">
    <source>
        <dbReference type="ARBA" id="ARBA00022432"/>
    </source>
</evidence>
<feature type="binding site" evidence="11">
    <location>
        <position position="253"/>
    </location>
    <ligand>
        <name>Mn(2+)</name>
        <dbReference type="ChEBI" id="CHEBI:29035"/>
    </ligand>
</feature>
<feature type="binding site" evidence="11">
    <location>
        <position position="197"/>
    </location>
    <ligand>
        <name>ATP</name>
        <dbReference type="ChEBI" id="CHEBI:30616"/>
    </ligand>
</feature>
<feature type="binding site" evidence="11">
    <location>
        <position position="442"/>
    </location>
    <ligand>
        <name>ATP</name>
        <dbReference type="ChEBI" id="CHEBI:30616"/>
    </ligand>
</feature>
<dbReference type="Proteomes" id="UP001595896">
    <property type="component" value="Unassembled WGS sequence"/>
</dbReference>
<evidence type="ECO:0000256" key="7">
    <source>
        <dbReference type="ARBA" id="ARBA00022840"/>
    </source>
</evidence>
<feature type="binding site" evidence="11">
    <location>
        <position position="197"/>
    </location>
    <ligand>
        <name>substrate</name>
    </ligand>
</feature>
<gene>
    <name evidence="11 12" type="primary">pckA</name>
    <name evidence="12" type="ORF">ACFO4L_13605</name>
</gene>
<dbReference type="HAMAP" id="MF_00453">
    <property type="entry name" value="PEPCK_ATP"/>
    <property type="match status" value="1"/>
</dbReference>
<dbReference type="NCBIfam" id="NF006820">
    <property type="entry name" value="PRK09344.1-2"/>
    <property type="match status" value="1"/>
</dbReference>
<dbReference type="Gene3D" id="3.40.449.10">
    <property type="entry name" value="Phosphoenolpyruvate Carboxykinase, domain 1"/>
    <property type="match status" value="1"/>
</dbReference>
<keyword evidence="8 11" id="KW-0464">Manganese</keyword>
<dbReference type="InterPro" id="IPR008210">
    <property type="entry name" value="PEP_carboxykinase_N"/>
</dbReference>
<keyword evidence="11" id="KW-0479">Metal-binding</keyword>
<dbReference type="CDD" id="cd00484">
    <property type="entry name" value="PEPCK_ATP"/>
    <property type="match status" value="1"/>
</dbReference>
<dbReference type="NCBIfam" id="TIGR00224">
    <property type="entry name" value="pckA"/>
    <property type="match status" value="1"/>
</dbReference>
<evidence type="ECO:0000256" key="2">
    <source>
        <dbReference type="ARBA" id="ARBA00006052"/>
    </source>
</evidence>
<dbReference type="NCBIfam" id="NF006821">
    <property type="entry name" value="PRK09344.1-3"/>
    <property type="match status" value="1"/>
</dbReference>
<feature type="binding site" evidence="11">
    <location>
        <position position="216"/>
    </location>
    <ligand>
        <name>Mn(2+)</name>
        <dbReference type="ChEBI" id="CHEBI:29035"/>
    </ligand>
</feature>
<protein>
    <recommendedName>
        <fullName evidence="3 11">Phosphoenolpyruvate carboxykinase (ATP)</fullName>
        <shortName evidence="11">PCK</shortName>
        <shortName evidence="11">PEP carboxykinase</shortName>
        <shortName evidence="11">PEPCK</shortName>
        <ecNumber evidence="3 11">4.1.1.49</ecNumber>
    </recommendedName>
</protein>
<feature type="binding site" evidence="11">
    <location>
        <position position="56"/>
    </location>
    <ligand>
        <name>substrate</name>
    </ligand>
</feature>
<dbReference type="InterPro" id="IPR001272">
    <property type="entry name" value="PEP_carboxykinase_ATP"/>
</dbReference>
<dbReference type="PANTHER" id="PTHR30031">
    <property type="entry name" value="PHOSPHOENOLPYRUVATE CARBOXYKINASE ATP"/>
    <property type="match status" value="1"/>
</dbReference>
<dbReference type="Pfam" id="PF01293">
    <property type="entry name" value="PEPCK_ATP"/>
    <property type="match status" value="1"/>
</dbReference>
<reference evidence="13" key="1">
    <citation type="journal article" date="2019" name="Int. J. Syst. Evol. Microbiol.">
        <title>The Global Catalogue of Microorganisms (GCM) 10K type strain sequencing project: providing services to taxonomists for standard genome sequencing and annotation.</title>
        <authorList>
            <consortium name="The Broad Institute Genomics Platform"/>
            <consortium name="The Broad Institute Genome Sequencing Center for Infectious Disease"/>
            <person name="Wu L."/>
            <person name="Ma J."/>
        </authorList>
    </citation>
    <scope>NUCLEOTIDE SEQUENCE [LARGE SCALE GENOMIC DNA]</scope>
    <source>
        <strain evidence="13">JCM 12165</strain>
    </source>
</reference>
<comment type="function">
    <text evidence="11">Involved in the gluconeogenesis. Catalyzes the conversion of oxaloacetate (OAA) to phosphoenolpyruvate (PEP) through direct phosphoryl transfer between the nucleoside triphosphate and OAA.</text>
</comment>
<organism evidence="12 13">
    <name type="scientific">Bacillus daqingensis</name>
    <dbReference type="NCBI Taxonomy" id="872396"/>
    <lineage>
        <taxon>Bacteria</taxon>
        <taxon>Bacillati</taxon>
        <taxon>Bacillota</taxon>
        <taxon>Bacilli</taxon>
        <taxon>Bacillales</taxon>
        <taxon>Bacillaceae</taxon>
        <taxon>Bacillus</taxon>
    </lineage>
</organism>
<feature type="binding site" evidence="11">
    <location>
        <position position="191"/>
    </location>
    <ligand>
        <name>substrate</name>
    </ligand>
</feature>
<dbReference type="GO" id="GO:0004612">
    <property type="term" value="F:phosphoenolpyruvate carboxykinase (ATP) activity"/>
    <property type="evidence" value="ECO:0007669"/>
    <property type="project" value="UniProtKB-EC"/>
</dbReference>
<proteinExistence type="inferred from homology"/>
<keyword evidence="7 11" id="KW-0067">ATP-binding</keyword>
<comment type="similarity">
    <text evidence="2 11">Belongs to the phosphoenolpyruvate carboxykinase (ATP) family.</text>
</comment>
<dbReference type="SUPFAM" id="SSF53795">
    <property type="entry name" value="PEP carboxykinase-like"/>
    <property type="match status" value="1"/>
</dbReference>
<dbReference type="PROSITE" id="PS00532">
    <property type="entry name" value="PEPCK_ATP"/>
    <property type="match status" value="1"/>
</dbReference>
<evidence type="ECO:0000313" key="12">
    <source>
        <dbReference type="EMBL" id="MFC4737634.1"/>
    </source>
</evidence>
<comment type="subcellular location">
    <subcellularLocation>
        <location evidence="11">Cytoplasm</location>
    </subcellularLocation>
</comment>
<evidence type="ECO:0000256" key="10">
    <source>
        <dbReference type="ARBA" id="ARBA00047371"/>
    </source>
</evidence>
<evidence type="ECO:0000256" key="6">
    <source>
        <dbReference type="ARBA" id="ARBA00022793"/>
    </source>
</evidence>
<keyword evidence="4 11" id="KW-0312">Gluconeogenesis</keyword>
<keyword evidence="13" id="KW-1185">Reference proteome</keyword>
<comment type="pathway">
    <text evidence="1 11">Carbohydrate biosynthesis; gluconeogenesis.</text>
</comment>
<name>A0ABV9P008_9BACI</name>